<reference evidence="1" key="2">
    <citation type="journal article" date="2015" name="Data Brief">
        <title>Shoot transcriptome of the giant reed, Arundo donax.</title>
        <authorList>
            <person name="Barrero R.A."/>
            <person name="Guerrero F.D."/>
            <person name="Moolhuijzen P."/>
            <person name="Goolsby J.A."/>
            <person name="Tidwell J."/>
            <person name="Bellgard S.E."/>
            <person name="Bellgard M.I."/>
        </authorList>
    </citation>
    <scope>NUCLEOTIDE SEQUENCE</scope>
    <source>
        <tissue evidence="1">Shoot tissue taken approximately 20 cm above the soil surface</tissue>
    </source>
</reference>
<organism evidence="1">
    <name type="scientific">Arundo donax</name>
    <name type="common">Giant reed</name>
    <name type="synonym">Donax arundinaceus</name>
    <dbReference type="NCBI Taxonomy" id="35708"/>
    <lineage>
        <taxon>Eukaryota</taxon>
        <taxon>Viridiplantae</taxon>
        <taxon>Streptophyta</taxon>
        <taxon>Embryophyta</taxon>
        <taxon>Tracheophyta</taxon>
        <taxon>Spermatophyta</taxon>
        <taxon>Magnoliopsida</taxon>
        <taxon>Liliopsida</taxon>
        <taxon>Poales</taxon>
        <taxon>Poaceae</taxon>
        <taxon>PACMAD clade</taxon>
        <taxon>Arundinoideae</taxon>
        <taxon>Arundineae</taxon>
        <taxon>Arundo</taxon>
    </lineage>
</organism>
<dbReference type="EMBL" id="GBRH01239265">
    <property type="protein sequence ID" value="JAD58630.1"/>
    <property type="molecule type" value="Transcribed_RNA"/>
</dbReference>
<sequence>MPSSLPILVVQVATVRASGMRWATRV</sequence>
<dbReference type="AlphaFoldDB" id="A0A0A9BBQ9"/>
<accession>A0A0A9BBQ9</accession>
<reference evidence="1" key="1">
    <citation type="submission" date="2014-09" db="EMBL/GenBank/DDBJ databases">
        <authorList>
            <person name="Magalhaes I.L.F."/>
            <person name="Oliveira U."/>
            <person name="Santos F.R."/>
            <person name="Vidigal T.H.D.A."/>
            <person name="Brescovit A.D."/>
            <person name="Santos A.J."/>
        </authorList>
    </citation>
    <scope>NUCLEOTIDE SEQUENCE</scope>
    <source>
        <tissue evidence="1">Shoot tissue taken approximately 20 cm above the soil surface</tissue>
    </source>
</reference>
<proteinExistence type="predicted"/>
<name>A0A0A9BBQ9_ARUDO</name>
<protein>
    <submittedName>
        <fullName evidence="1">Uncharacterized protein</fullName>
    </submittedName>
</protein>
<evidence type="ECO:0000313" key="1">
    <source>
        <dbReference type="EMBL" id="JAD58630.1"/>
    </source>
</evidence>